<feature type="transmembrane region" description="Helical" evidence="1">
    <location>
        <begin position="107"/>
        <end position="125"/>
    </location>
</feature>
<keyword evidence="1" id="KW-0472">Membrane</keyword>
<name>A0A3S4Z2T2_9FIRM</name>
<keyword evidence="3" id="KW-1185">Reference proteome</keyword>
<dbReference type="AlphaFoldDB" id="A0A3S4Z2T2"/>
<evidence type="ECO:0000313" key="2">
    <source>
        <dbReference type="EMBL" id="VEJ34275.1"/>
    </source>
</evidence>
<keyword evidence="1" id="KW-1133">Transmembrane helix</keyword>
<evidence type="ECO:0000313" key="3">
    <source>
        <dbReference type="Proteomes" id="UP000269544"/>
    </source>
</evidence>
<keyword evidence="1" id="KW-0812">Transmembrane</keyword>
<accession>A0A3S4Z2T2</accession>
<feature type="transmembrane region" description="Helical" evidence="1">
    <location>
        <begin position="47"/>
        <end position="67"/>
    </location>
</feature>
<dbReference type="Proteomes" id="UP000269544">
    <property type="component" value="Chromosome"/>
</dbReference>
<evidence type="ECO:0000256" key="1">
    <source>
        <dbReference type="SAM" id="Phobius"/>
    </source>
</evidence>
<feature type="transmembrane region" description="Helical" evidence="1">
    <location>
        <begin position="15"/>
        <end position="35"/>
    </location>
</feature>
<proteinExistence type="predicted"/>
<dbReference type="EMBL" id="LR134523">
    <property type="protein sequence ID" value="VEJ34275.1"/>
    <property type="molecule type" value="Genomic_DNA"/>
</dbReference>
<sequence>MKIVYNDPAAAQKRFIRIAWISYIVVVLLFTLRGMSVGQNVTTAIDGGLYSLIPLSGFFALIGLFFIPKSPWVWVNIAIPLALNLFSMVLLMGFLDGHGYFGMFGQYLGYMVAAPLFLLRSLVYFKQYG</sequence>
<organism evidence="2 3">
    <name type="scientific">Aedoeadaptatus ivorii</name>
    <dbReference type="NCBI Taxonomy" id="54006"/>
    <lineage>
        <taxon>Bacteria</taxon>
        <taxon>Bacillati</taxon>
        <taxon>Bacillota</taxon>
        <taxon>Tissierellia</taxon>
        <taxon>Tissierellales</taxon>
        <taxon>Peptoniphilaceae</taxon>
        <taxon>Aedoeadaptatus</taxon>
    </lineage>
</organism>
<feature type="transmembrane region" description="Helical" evidence="1">
    <location>
        <begin position="73"/>
        <end position="95"/>
    </location>
</feature>
<dbReference type="RefSeq" id="WP_126464557.1">
    <property type="nucleotide sequence ID" value="NZ_LR134523.1"/>
</dbReference>
<protein>
    <submittedName>
        <fullName evidence="2">Uncharacterized protein</fullName>
    </submittedName>
</protein>
<reference evidence="2 3" key="1">
    <citation type="submission" date="2018-12" db="EMBL/GenBank/DDBJ databases">
        <authorList>
            <consortium name="Pathogen Informatics"/>
        </authorList>
    </citation>
    <scope>NUCLEOTIDE SEQUENCE [LARGE SCALE GENOMIC DNA]</scope>
    <source>
        <strain evidence="2 3">NCTC13079</strain>
    </source>
</reference>
<gene>
    <name evidence="2" type="ORF">NCTC13079_00070</name>
</gene>
<dbReference type="KEGG" id="piv:NCTC13079_00070"/>